<dbReference type="Proteomes" id="UP000602510">
    <property type="component" value="Unassembled WGS sequence"/>
</dbReference>
<evidence type="ECO:0000259" key="4">
    <source>
        <dbReference type="Pfam" id="PF20147"/>
    </source>
</evidence>
<evidence type="ECO:0000313" key="8">
    <source>
        <dbReference type="Proteomes" id="UP000602510"/>
    </source>
</evidence>
<evidence type="ECO:0000256" key="2">
    <source>
        <dbReference type="ARBA" id="ARBA00004613"/>
    </source>
</evidence>
<sequence>MKKRTLFYAIIGQRGVFSVDIALKKTVGHLKIAIKQVEVHENMLKSIDANNLELFHGGMLLEFRSDHVQQLREGGTTHLIDSLTQKNKELLETSILENMLANKYTTDPLAPEHIHVLVKIPKAKRSRQREADDIRLLKQ</sequence>
<comment type="subcellular location">
    <subcellularLocation>
        <location evidence="1">Host cell</location>
    </subcellularLocation>
    <subcellularLocation>
        <location evidence="2">Secreted</location>
    </subcellularLocation>
</comment>
<proteinExistence type="predicted"/>
<dbReference type="EMBL" id="WSZM01000050">
    <property type="protein sequence ID" value="KAF4045377.1"/>
    <property type="molecule type" value="Genomic_DNA"/>
</dbReference>
<evidence type="ECO:0000313" key="7">
    <source>
        <dbReference type="EMBL" id="KAF4148195.1"/>
    </source>
</evidence>
<name>A0A833T149_PHYIN</name>
<dbReference type="Pfam" id="PF20147">
    <property type="entry name" value="Crinkler"/>
    <property type="match status" value="1"/>
</dbReference>
<comment type="caution">
    <text evidence="5">The sequence shown here is derived from an EMBL/GenBank/DDBJ whole genome shotgun (WGS) entry which is preliminary data.</text>
</comment>
<evidence type="ECO:0000313" key="5">
    <source>
        <dbReference type="EMBL" id="KAF4045377.1"/>
    </source>
</evidence>
<reference evidence="5" key="1">
    <citation type="submission" date="2020-04" db="EMBL/GenBank/DDBJ databases">
        <title>Hybrid Assembly of Korean Phytophthora infestans isolates.</title>
        <authorList>
            <person name="Prokchorchik M."/>
            <person name="Lee Y."/>
            <person name="Seo J."/>
            <person name="Cho J.-H."/>
            <person name="Park Y.-E."/>
            <person name="Jang D.-C."/>
            <person name="Im J.-S."/>
            <person name="Choi J.-G."/>
            <person name="Park H.-J."/>
            <person name="Lee G.-B."/>
            <person name="Lee Y.-G."/>
            <person name="Hong S.-Y."/>
            <person name="Cho K."/>
            <person name="Sohn K.H."/>
        </authorList>
    </citation>
    <scope>NUCLEOTIDE SEQUENCE</scope>
    <source>
        <strain evidence="5">KR_1_A1</strain>
        <strain evidence="6">KR_2_A2</strain>
    </source>
</reference>
<dbReference type="AlphaFoldDB" id="A0A833T149"/>
<dbReference type="GO" id="GO:0043657">
    <property type="term" value="C:host cell"/>
    <property type="evidence" value="ECO:0007669"/>
    <property type="project" value="UniProtKB-SubCell"/>
</dbReference>
<dbReference type="EMBL" id="JAACNO010000364">
    <property type="protein sequence ID" value="KAF4148091.1"/>
    <property type="molecule type" value="Genomic_DNA"/>
</dbReference>
<keyword evidence="8" id="KW-1185">Reference proteome</keyword>
<dbReference type="GO" id="GO:0005576">
    <property type="term" value="C:extracellular region"/>
    <property type="evidence" value="ECO:0007669"/>
    <property type="project" value="UniProtKB-SubCell"/>
</dbReference>
<dbReference type="InterPro" id="IPR045379">
    <property type="entry name" value="Crinkler_N"/>
</dbReference>
<evidence type="ECO:0000313" key="6">
    <source>
        <dbReference type="EMBL" id="KAF4148091.1"/>
    </source>
</evidence>
<evidence type="ECO:0000256" key="3">
    <source>
        <dbReference type="ARBA" id="ARBA00022525"/>
    </source>
</evidence>
<organism evidence="5 8">
    <name type="scientific">Phytophthora infestans</name>
    <name type="common">Potato late blight agent</name>
    <name type="synonym">Botrytis infestans</name>
    <dbReference type="NCBI Taxonomy" id="4787"/>
    <lineage>
        <taxon>Eukaryota</taxon>
        <taxon>Sar</taxon>
        <taxon>Stramenopiles</taxon>
        <taxon>Oomycota</taxon>
        <taxon>Peronosporomycetes</taxon>
        <taxon>Peronosporales</taxon>
        <taxon>Peronosporaceae</taxon>
        <taxon>Phytophthora</taxon>
    </lineage>
</organism>
<protein>
    <recommendedName>
        <fullName evidence="4">Crinkler effector protein N-terminal domain-containing protein</fullName>
    </recommendedName>
</protein>
<feature type="domain" description="Crinkler effector protein N-terminal" evidence="4">
    <location>
        <begin position="5"/>
        <end position="119"/>
    </location>
</feature>
<dbReference type="Proteomes" id="UP000704712">
    <property type="component" value="Unassembled WGS sequence"/>
</dbReference>
<accession>A0A833T149</accession>
<keyword evidence="3" id="KW-0964">Secreted</keyword>
<dbReference type="EMBL" id="JAACNO010000326">
    <property type="protein sequence ID" value="KAF4148195.1"/>
    <property type="molecule type" value="Genomic_DNA"/>
</dbReference>
<evidence type="ECO:0000256" key="1">
    <source>
        <dbReference type="ARBA" id="ARBA00004340"/>
    </source>
</evidence>
<gene>
    <name evidence="5" type="ORF">GN244_ATG02287</name>
    <name evidence="7" type="ORF">GN958_ATG02619</name>
    <name evidence="6" type="ORF">GN958_ATG02717</name>
</gene>